<dbReference type="AlphaFoldDB" id="A0A975SN39"/>
<dbReference type="Proteomes" id="UP000683428">
    <property type="component" value="Chromosome"/>
</dbReference>
<gene>
    <name evidence="2" type="ORF">Azoinq_01860</name>
</gene>
<dbReference type="KEGG" id="aiq:Azoinq_01860"/>
<dbReference type="PANTHER" id="PTHR43194">
    <property type="entry name" value="HYDROLASE ALPHA/BETA FOLD FAMILY"/>
    <property type="match status" value="1"/>
</dbReference>
<organism evidence="2 3">
    <name type="scientific">Azospira inquinata</name>
    <dbReference type="NCBI Taxonomy" id="2785627"/>
    <lineage>
        <taxon>Bacteria</taxon>
        <taxon>Pseudomonadati</taxon>
        <taxon>Pseudomonadota</taxon>
        <taxon>Betaproteobacteria</taxon>
        <taxon>Rhodocyclales</taxon>
        <taxon>Rhodocyclaceae</taxon>
        <taxon>Azospira</taxon>
    </lineage>
</organism>
<dbReference type="PIRSF" id="PIRSF017388">
    <property type="entry name" value="Esterase_lipase"/>
    <property type="match status" value="1"/>
</dbReference>
<proteinExistence type="predicted"/>
<keyword evidence="3" id="KW-1185">Reference proteome</keyword>
<dbReference type="Pfam" id="PF12146">
    <property type="entry name" value="Hydrolase_4"/>
    <property type="match status" value="1"/>
</dbReference>
<evidence type="ECO:0000313" key="2">
    <source>
        <dbReference type="EMBL" id="QWT49387.1"/>
    </source>
</evidence>
<dbReference type="RefSeq" id="WP_216127236.1">
    <property type="nucleotide sequence ID" value="NZ_CP064782.1"/>
</dbReference>
<feature type="domain" description="Serine aminopeptidase S33" evidence="1">
    <location>
        <begin position="14"/>
        <end position="249"/>
    </location>
</feature>
<dbReference type="InterPro" id="IPR022742">
    <property type="entry name" value="Hydrolase_4"/>
</dbReference>
<dbReference type="GO" id="GO:0016787">
    <property type="term" value="F:hydrolase activity"/>
    <property type="evidence" value="ECO:0007669"/>
    <property type="project" value="UniProtKB-KW"/>
</dbReference>
<keyword evidence="2" id="KW-0378">Hydrolase</keyword>
<evidence type="ECO:0000259" key="1">
    <source>
        <dbReference type="Pfam" id="PF12146"/>
    </source>
</evidence>
<reference evidence="2" key="1">
    <citation type="submission" date="2020-11" db="EMBL/GenBank/DDBJ databases">
        <title>Azospira inquinata sp. nov.</title>
        <authorList>
            <person name="Moe W.M."/>
            <person name="Mikes M.C."/>
        </authorList>
    </citation>
    <scope>NUCLEOTIDE SEQUENCE</scope>
    <source>
        <strain evidence="2">Azo-3</strain>
    </source>
</reference>
<dbReference type="InterPro" id="IPR050228">
    <property type="entry name" value="Carboxylesterase_BioH"/>
</dbReference>
<sequence length="274" mass="30655">MSKSLFLAGGPRGVLLLHGLCGNPLEVQPVAKRLHRQGYTVYAPFLDAYGGNLDGRQQAPWPVWVERAEQALARLEKSCTQVAAGGLCMGGVVSLALAARNPGRLKALLLISTTLFYDGWNIPRLQRWLLPLAWIRPLRERCRFQETEPFGLKNERRRQWIAALMAGEGDSPAGAASMPVSAVFEASRLMRRVRADLPNIRVPALILHAEEDEVASPRNARYLAQYLGSPAQELHWFHDSYHMLTLDNDREAVEAHCVDFLHRHLPLPPLQHVA</sequence>
<accession>A0A975SN39</accession>
<protein>
    <submittedName>
        <fullName evidence="2">Alpha/beta fold hydrolase</fullName>
    </submittedName>
</protein>
<dbReference type="InterPro" id="IPR012354">
    <property type="entry name" value="Esterase_lipase"/>
</dbReference>
<dbReference type="PANTHER" id="PTHR43194:SF5">
    <property type="entry name" value="PIMELOYL-[ACYL-CARRIER PROTEIN] METHYL ESTER ESTERASE"/>
    <property type="match status" value="1"/>
</dbReference>
<dbReference type="EMBL" id="CP064782">
    <property type="protein sequence ID" value="QWT49387.1"/>
    <property type="molecule type" value="Genomic_DNA"/>
</dbReference>
<name>A0A975SN39_9RHOO</name>
<evidence type="ECO:0000313" key="3">
    <source>
        <dbReference type="Proteomes" id="UP000683428"/>
    </source>
</evidence>